<feature type="binding site" evidence="5">
    <location>
        <position position="36"/>
    </location>
    <ligand>
        <name>AMP</name>
        <dbReference type="ChEBI" id="CHEBI:456215"/>
    </ligand>
</feature>
<feature type="binding site" evidence="5">
    <location>
        <position position="172"/>
    </location>
    <ligand>
        <name>ATP</name>
        <dbReference type="ChEBI" id="CHEBI:30616"/>
    </ligand>
</feature>
<dbReference type="EC" id="2.7.4.3" evidence="5 7"/>
<dbReference type="PRINTS" id="PR00094">
    <property type="entry name" value="ADENYLTKNASE"/>
</dbReference>
<dbReference type="PANTHER" id="PTHR23359">
    <property type="entry name" value="NUCLEOTIDE KINASE"/>
    <property type="match status" value="1"/>
</dbReference>
<name>A0A553K5C0_9ACTN</name>
<comment type="catalytic activity">
    <reaction evidence="5 7">
        <text>AMP + ATP = 2 ADP</text>
        <dbReference type="Rhea" id="RHEA:12973"/>
        <dbReference type="ChEBI" id="CHEBI:30616"/>
        <dbReference type="ChEBI" id="CHEBI:456215"/>
        <dbReference type="ChEBI" id="CHEBI:456216"/>
        <dbReference type="EC" id="2.7.4.3"/>
    </reaction>
</comment>
<keyword evidence="4 5" id="KW-0418">Kinase</keyword>
<dbReference type="GO" id="GO:0044209">
    <property type="term" value="P:AMP salvage"/>
    <property type="evidence" value="ECO:0007669"/>
    <property type="project" value="UniProtKB-UniRule"/>
</dbReference>
<comment type="caution">
    <text evidence="8">The sequence shown here is derived from an EMBL/GenBank/DDBJ whole genome shotgun (WGS) entry which is preliminary data.</text>
</comment>
<evidence type="ECO:0000256" key="5">
    <source>
        <dbReference type="HAMAP-Rule" id="MF_00235"/>
    </source>
</evidence>
<feature type="binding site" evidence="5">
    <location>
        <begin position="85"/>
        <end position="88"/>
    </location>
    <ligand>
        <name>AMP</name>
        <dbReference type="ChEBI" id="CHEBI:456215"/>
    </ligand>
</feature>
<reference evidence="8 9" key="1">
    <citation type="submission" date="2019-07" db="EMBL/GenBank/DDBJ databases">
        <authorList>
            <person name="Zhou L.-Y."/>
        </authorList>
    </citation>
    <scope>NUCLEOTIDE SEQUENCE [LARGE SCALE GENOMIC DNA]</scope>
    <source>
        <strain evidence="8 9">YIM 101269</strain>
    </source>
</reference>
<comment type="similarity">
    <text evidence="5 6">Belongs to the adenylate kinase family.</text>
</comment>
<feature type="binding site" evidence="5">
    <location>
        <position position="92"/>
    </location>
    <ligand>
        <name>AMP</name>
        <dbReference type="ChEBI" id="CHEBI:456215"/>
    </ligand>
</feature>
<proteinExistence type="inferred from homology"/>
<comment type="pathway">
    <text evidence="5">Purine metabolism; AMP biosynthesis via salvage pathway; AMP from ADP: step 1/1.</text>
</comment>
<comment type="subunit">
    <text evidence="5 7">Monomer.</text>
</comment>
<dbReference type="UniPathway" id="UPA00588">
    <property type="reaction ID" value="UER00649"/>
</dbReference>
<dbReference type="NCBIfam" id="NF011100">
    <property type="entry name" value="PRK14527.1"/>
    <property type="match status" value="1"/>
</dbReference>
<evidence type="ECO:0000313" key="9">
    <source>
        <dbReference type="Proteomes" id="UP000317638"/>
    </source>
</evidence>
<feature type="binding site" evidence="5">
    <location>
        <begin position="10"/>
        <end position="15"/>
    </location>
    <ligand>
        <name>ATP</name>
        <dbReference type="ChEBI" id="CHEBI:30616"/>
    </ligand>
</feature>
<comment type="function">
    <text evidence="5">Catalyzes the reversible transfer of the terminal phosphate group between ATP and AMP. Plays an important role in cellular energy homeostasis and in adenine nucleotide metabolism.</text>
</comment>
<keyword evidence="5" id="KW-0963">Cytoplasm</keyword>
<evidence type="ECO:0000256" key="3">
    <source>
        <dbReference type="ARBA" id="ARBA00022741"/>
    </source>
</evidence>
<keyword evidence="3 5" id="KW-0547">Nucleotide-binding</keyword>
<dbReference type="NCBIfam" id="NF011105">
    <property type="entry name" value="PRK14532.1"/>
    <property type="match status" value="1"/>
</dbReference>
<dbReference type="CDD" id="cd01428">
    <property type="entry name" value="ADK"/>
    <property type="match status" value="1"/>
</dbReference>
<feature type="binding site" evidence="5">
    <location>
        <position position="127"/>
    </location>
    <ligand>
        <name>ATP</name>
        <dbReference type="ChEBI" id="CHEBI:30616"/>
    </ligand>
</feature>
<dbReference type="InterPro" id="IPR027417">
    <property type="entry name" value="P-loop_NTPase"/>
</dbReference>
<dbReference type="AlphaFoldDB" id="A0A553K5C0"/>
<dbReference type="HAMAP" id="MF_00235">
    <property type="entry name" value="Adenylate_kinase_Adk"/>
    <property type="match status" value="1"/>
</dbReference>
<dbReference type="Gene3D" id="3.40.50.300">
    <property type="entry name" value="P-loop containing nucleotide triphosphate hydrolases"/>
    <property type="match status" value="1"/>
</dbReference>
<gene>
    <name evidence="5" type="primary">adk</name>
    <name evidence="8" type="ORF">FOJ82_03180</name>
</gene>
<evidence type="ECO:0000313" key="8">
    <source>
        <dbReference type="EMBL" id="TRY19896.1"/>
    </source>
</evidence>
<dbReference type="NCBIfam" id="NF011104">
    <property type="entry name" value="PRK14531.1"/>
    <property type="match status" value="1"/>
</dbReference>
<keyword evidence="5 7" id="KW-0067">ATP-binding</keyword>
<keyword evidence="9" id="KW-1185">Reference proteome</keyword>
<dbReference type="EMBL" id="VKKG01000001">
    <property type="protein sequence ID" value="TRY19896.1"/>
    <property type="molecule type" value="Genomic_DNA"/>
</dbReference>
<dbReference type="RefSeq" id="WP_143936981.1">
    <property type="nucleotide sequence ID" value="NZ_VKKG01000001.1"/>
</dbReference>
<dbReference type="OrthoDB" id="9805030at2"/>
<keyword evidence="1 5" id="KW-0808">Transferase</keyword>
<dbReference type="PROSITE" id="PS00113">
    <property type="entry name" value="ADENYLATE_KINASE"/>
    <property type="match status" value="1"/>
</dbReference>
<dbReference type="GO" id="GO:0005524">
    <property type="term" value="F:ATP binding"/>
    <property type="evidence" value="ECO:0007669"/>
    <property type="project" value="UniProtKB-UniRule"/>
</dbReference>
<evidence type="ECO:0000256" key="1">
    <source>
        <dbReference type="ARBA" id="ARBA00022679"/>
    </source>
</evidence>
<organism evidence="8 9">
    <name type="scientific">Tessaracoccus rhinocerotis</name>
    <dbReference type="NCBI Taxonomy" id="1689449"/>
    <lineage>
        <taxon>Bacteria</taxon>
        <taxon>Bacillati</taxon>
        <taxon>Actinomycetota</taxon>
        <taxon>Actinomycetes</taxon>
        <taxon>Propionibacteriales</taxon>
        <taxon>Propionibacteriaceae</taxon>
        <taxon>Tessaracoccus</taxon>
    </lineage>
</organism>
<feature type="binding site" evidence="5">
    <location>
        <position position="144"/>
    </location>
    <ligand>
        <name>AMP</name>
        <dbReference type="ChEBI" id="CHEBI:456215"/>
    </ligand>
</feature>
<accession>A0A553K5C0</accession>
<evidence type="ECO:0000256" key="4">
    <source>
        <dbReference type="ARBA" id="ARBA00022777"/>
    </source>
</evidence>
<sequence>MRLLIMGAPGAGKGTQATALAGRYGVPAISTGDIFRDHIKRQTPLGVKVKELIDAGEYVPDEVTEDIVASRLAEPDCADGFLLDGFPRTMHQVHFLDKHLAEKGQQIDAVVSLVVEPEVLVERLLERANIEGRADDNEDTIRRRMEVYAGQTAPLLFHYEKQGVLVDVEGTGTVDEVRERMLSAVEARGEQDFPFSTED</sequence>
<feature type="binding site" evidence="5">
    <location>
        <position position="31"/>
    </location>
    <ligand>
        <name>AMP</name>
        <dbReference type="ChEBI" id="CHEBI:456215"/>
    </ligand>
</feature>
<comment type="caution">
    <text evidence="5">Lacks conserved residue(s) required for the propagation of feature annotation.</text>
</comment>
<feature type="region of interest" description="NMP" evidence="5">
    <location>
        <begin position="30"/>
        <end position="59"/>
    </location>
</feature>
<dbReference type="NCBIfam" id="NF011101">
    <property type="entry name" value="PRK14528.1"/>
    <property type="match status" value="1"/>
</dbReference>
<dbReference type="Proteomes" id="UP000317638">
    <property type="component" value="Unassembled WGS sequence"/>
</dbReference>
<dbReference type="InterPro" id="IPR000850">
    <property type="entry name" value="Adenylat/UMP-CMP_kin"/>
</dbReference>
<evidence type="ECO:0000256" key="6">
    <source>
        <dbReference type="RuleBase" id="RU003330"/>
    </source>
</evidence>
<keyword evidence="2 5" id="KW-0545">Nucleotide biosynthesis</keyword>
<comment type="domain">
    <text evidence="5">Consists of three domains, a large central CORE domain and two small peripheral domains, NMPbind and LID, which undergo movements during catalysis. The LID domain closes over the site of phosphoryl transfer upon ATP binding. Assembling and dissambling the active center during each catalytic cycle provides an effective means to prevent ATP hydrolysis.</text>
</comment>
<protein>
    <recommendedName>
        <fullName evidence="5 7">Adenylate kinase</fullName>
        <shortName evidence="5">AK</shortName>
        <ecNumber evidence="5 7">2.7.4.3</ecNumber>
    </recommendedName>
    <alternativeName>
        <fullName evidence="5">ATP-AMP transphosphorylase</fullName>
    </alternativeName>
    <alternativeName>
        <fullName evidence="5">ATP:AMP phosphotransferase</fullName>
    </alternativeName>
    <alternativeName>
        <fullName evidence="5">Adenylate monophosphate kinase</fullName>
    </alternativeName>
</protein>
<feature type="binding site" evidence="5">
    <location>
        <begin position="57"/>
        <end position="59"/>
    </location>
    <ligand>
        <name>AMP</name>
        <dbReference type="ChEBI" id="CHEBI:456215"/>
    </ligand>
</feature>
<dbReference type="Pfam" id="PF00406">
    <property type="entry name" value="ADK"/>
    <property type="match status" value="1"/>
</dbReference>
<evidence type="ECO:0000256" key="2">
    <source>
        <dbReference type="ARBA" id="ARBA00022727"/>
    </source>
</evidence>
<evidence type="ECO:0000256" key="7">
    <source>
        <dbReference type="RuleBase" id="RU003331"/>
    </source>
</evidence>
<dbReference type="GO" id="GO:0005737">
    <property type="term" value="C:cytoplasm"/>
    <property type="evidence" value="ECO:0007669"/>
    <property type="project" value="UniProtKB-SubCell"/>
</dbReference>
<dbReference type="InterPro" id="IPR033690">
    <property type="entry name" value="Adenylat_kinase_CS"/>
</dbReference>
<comment type="subcellular location">
    <subcellularLocation>
        <location evidence="5 7">Cytoplasm</location>
    </subcellularLocation>
</comment>
<dbReference type="NCBIfam" id="NF001381">
    <property type="entry name" value="PRK00279.1-3"/>
    <property type="match status" value="1"/>
</dbReference>
<dbReference type="GO" id="GO:0004017">
    <property type="term" value="F:AMP kinase activity"/>
    <property type="evidence" value="ECO:0007669"/>
    <property type="project" value="UniProtKB-UniRule"/>
</dbReference>
<dbReference type="SUPFAM" id="SSF52540">
    <property type="entry name" value="P-loop containing nucleoside triphosphate hydrolases"/>
    <property type="match status" value="1"/>
</dbReference>
<feature type="binding site" evidence="5">
    <location>
        <position position="133"/>
    </location>
    <ligand>
        <name>AMP</name>
        <dbReference type="ChEBI" id="CHEBI:456215"/>
    </ligand>
</feature>